<dbReference type="AlphaFoldDB" id="E6UHK8"/>
<sequence>MNAFAMSYLYSGILLSLSLEQEETLIVLHTEHSANDTVI</sequence>
<proteinExistence type="predicted"/>
<dbReference type="KEGG" id="ral:Rumal_0711"/>
<evidence type="ECO:0000313" key="2">
    <source>
        <dbReference type="Proteomes" id="UP000006919"/>
    </source>
</evidence>
<organism evidence="1 2">
    <name type="scientific">Ruminococcus albus (strain ATCC 27210 / DSM 20455 / JCM 14654 / NCDO 2250 / 7)</name>
    <dbReference type="NCBI Taxonomy" id="697329"/>
    <lineage>
        <taxon>Bacteria</taxon>
        <taxon>Bacillati</taxon>
        <taxon>Bacillota</taxon>
        <taxon>Clostridia</taxon>
        <taxon>Eubacteriales</taxon>
        <taxon>Oscillospiraceae</taxon>
        <taxon>Ruminococcus</taxon>
    </lineage>
</organism>
<reference evidence="1 2" key="1">
    <citation type="journal article" date="2011" name="J. Bacteriol.">
        <title>Complete genome of the cellulolytic ruminal bacterium Ruminococcus albus 7.</title>
        <authorList>
            <person name="Suen G."/>
            <person name="Stevenson D.M."/>
            <person name="Bruce D.C."/>
            <person name="Chertkov O."/>
            <person name="Copeland A."/>
            <person name="Cheng J.F."/>
            <person name="Detter C."/>
            <person name="Detter J.C."/>
            <person name="Goodwin L.A."/>
            <person name="Han C.S."/>
            <person name="Hauser L.J."/>
            <person name="Ivanova N.N."/>
            <person name="Kyrpides N.C."/>
            <person name="Land M.L."/>
            <person name="Lapidus A."/>
            <person name="Lucas S."/>
            <person name="Ovchinnikova G."/>
            <person name="Pitluck S."/>
            <person name="Tapia R."/>
            <person name="Woyke T."/>
            <person name="Boyum J."/>
            <person name="Mead D."/>
            <person name="Weimer P.J."/>
        </authorList>
    </citation>
    <scope>NUCLEOTIDE SEQUENCE [LARGE SCALE GENOMIC DNA]</scope>
    <source>
        <strain evidence="2">ATCC 27210 / DSM 20455 / JCM 14654 / NCDO 2250 / 7</strain>
    </source>
</reference>
<accession>E6UHK8</accession>
<evidence type="ECO:0000313" key="1">
    <source>
        <dbReference type="EMBL" id="ADU21253.1"/>
    </source>
</evidence>
<dbReference type="STRING" id="697329.Rumal_0711"/>
<protein>
    <submittedName>
        <fullName evidence="1">Uncharacterized protein</fullName>
    </submittedName>
</protein>
<name>E6UHK8_RUMA7</name>
<dbReference type="EMBL" id="CP002403">
    <property type="protein sequence ID" value="ADU21253.1"/>
    <property type="molecule type" value="Genomic_DNA"/>
</dbReference>
<dbReference type="Proteomes" id="UP000006919">
    <property type="component" value="Chromosome"/>
</dbReference>
<dbReference type="HOGENOM" id="CLU_3316424_0_0_9"/>
<gene>
    <name evidence="1" type="ordered locus">Rumal_0711</name>
</gene>